<keyword evidence="3 9" id="KW-0813">Transport</keyword>
<dbReference type="GO" id="GO:0043190">
    <property type="term" value="C:ATP-binding cassette (ABC) transporter complex"/>
    <property type="evidence" value="ECO:0007669"/>
    <property type="project" value="InterPro"/>
</dbReference>
<dbReference type="AlphaFoldDB" id="A0A2T4Z5W3"/>
<keyword evidence="5 9" id="KW-0812">Transmembrane</keyword>
<sequence>MDLVAGFFRDLNATTGWNFSIFHDPFDMRRFGSAFLVTVQLAVLSVVFSLVIGIAGAFAQSLRFAPLRWLVNGYIAFFRNTPPLVQMYFFFFALGSITPSVRDDIGMETPLVSNFTWALVALSFFAGAFNVEIFRSGIEAIPRSTIEAAESLGYSKARAYVHIVLPLAFRVCLPSLNNNLVNLIKTTTLAYAIGVPEMLYVANQIWSDTLNVVEMMNVLLILYIGLVSLLVFMMRRWEEAMRMPGYGS</sequence>
<evidence type="ECO:0000256" key="2">
    <source>
        <dbReference type="ARBA" id="ARBA00010072"/>
    </source>
</evidence>
<comment type="similarity">
    <text evidence="2">Belongs to the binding-protein-dependent transport system permease family. HisMQ subfamily.</text>
</comment>
<organism evidence="11 12">
    <name type="scientific">Phreatobacter oligotrophus</name>
    <dbReference type="NCBI Taxonomy" id="1122261"/>
    <lineage>
        <taxon>Bacteria</taxon>
        <taxon>Pseudomonadati</taxon>
        <taxon>Pseudomonadota</taxon>
        <taxon>Alphaproteobacteria</taxon>
        <taxon>Hyphomicrobiales</taxon>
        <taxon>Phreatobacteraceae</taxon>
        <taxon>Phreatobacter</taxon>
    </lineage>
</organism>
<dbReference type="InterPro" id="IPR043429">
    <property type="entry name" value="ArtM/GltK/GlnP/TcyL/YhdX-like"/>
</dbReference>
<evidence type="ECO:0000256" key="7">
    <source>
        <dbReference type="ARBA" id="ARBA00022989"/>
    </source>
</evidence>
<comment type="subcellular location">
    <subcellularLocation>
        <location evidence="1">Cell inner membrane</location>
        <topology evidence="1">Multi-pass membrane protein</topology>
    </subcellularLocation>
    <subcellularLocation>
        <location evidence="9">Cell membrane</location>
        <topology evidence="9">Multi-pass membrane protein</topology>
    </subcellularLocation>
</comment>
<dbReference type="GO" id="GO:0022857">
    <property type="term" value="F:transmembrane transporter activity"/>
    <property type="evidence" value="ECO:0007669"/>
    <property type="project" value="InterPro"/>
</dbReference>
<accession>A0A2T4Z5W3</accession>
<dbReference type="EMBL" id="PZZL01000004">
    <property type="protein sequence ID" value="PTM57270.1"/>
    <property type="molecule type" value="Genomic_DNA"/>
</dbReference>
<proteinExistence type="inferred from homology"/>
<keyword evidence="4" id="KW-1003">Cell membrane</keyword>
<keyword evidence="7 9" id="KW-1133">Transmembrane helix</keyword>
<keyword evidence="6" id="KW-0029">Amino-acid transport</keyword>
<dbReference type="Proteomes" id="UP000241808">
    <property type="component" value="Unassembled WGS sequence"/>
</dbReference>
<feature type="transmembrane region" description="Helical" evidence="9">
    <location>
        <begin position="215"/>
        <end position="234"/>
    </location>
</feature>
<dbReference type="OrthoDB" id="9808674at2"/>
<evidence type="ECO:0000256" key="5">
    <source>
        <dbReference type="ARBA" id="ARBA00022692"/>
    </source>
</evidence>
<comment type="caution">
    <text evidence="11">The sequence shown here is derived from an EMBL/GenBank/DDBJ whole genome shotgun (WGS) entry which is preliminary data.</text>
</comment>
<dbReference type="SUPFAM" id="SSF161098">
    <property type="entry name" value="MetI-like"/>
    <property type="match status" value="1"/>
</dbReference>
<feature type="transmembrane region" description="Helical" evidence="9">
    <location>
        <begin position="71"/>
        <end position="95"/>
    </location>
</feature>
<dbReference type="InterPro" id="IPR010065">
    <property type="entry name" value="AA_ABC_transptr_permease_3TM"/>
</dbReference>
<dbReference type="Gene3D" id="1.10.3720.10">
    <property type="entry name" value="MetI-like"/>
    <property type="match status" value="1"/>
</dbReference>
<feature type="transmembrane region" description="Helical" evidence="9">
    <location>
        <begin position="34"/>
        <end position="59"/>
    </location>
</feature>
<evidence type="ECO:0000256" key="4">
    <source>
        <dbReference type="ARBA" id="ARBA00022475"/>
    </source>
</evidence>
<dbReference type="GO" id="GO:0006865">
    <property type="term" value="P:amino acid transport"/>
    <property type="evidence" value="ECO:0007669"/>
    <property type="project" value="UniProtKB-KW"/>
</dbReference>
<evidence type="ECO:0000313" key="12">
    <source>
        <dbReference type="Proteomes" id="UP000241808"/>
    </source>
</evidence>
<feature type="domain" description="ABC transmembrane type-1" evidence="10">
    <location>
        <begin position="35"/>
        <end position="231"/>
    </location>
</feature>
<evidence type="ECO:0000256" key="9">
    <source>
        <dbReference type="RuleBase" id="RU363032"/>
    </source>
</evidence>
<dbReference type="PANTHER" id="PTHR30614:SF0">
    <property type="entry name" value="L-CYSTINE TRANSPORT SYSTEM PERMEASE PROTEIN TCYL"/>
    <property type="match status" value="1"/>
</dbReference>
<dbReference type="CDD" id="cd06261">
    <property type="entry name" value="TM_PBP2"/>
    <property type="match status" value="1"/>
</dbReference>
<evidence type="ECO:0000256" key="3">
    <source>
        <dbReference type="ARBA" id="ARBA00022448"/>
    </source>
</evidence>
<keyword evidence="8 9" id="KW-0472">Membrane</keyword>
<evidence type="ECO:0000256" key="6">
    <source>
        <dbReference type="ARBA" id="ARBA00022970"/>
    </source>
</evidence>
<feature type="transmembrane region" description="Helical" evidence="9">
    <location>
        <begin position="115"/>
        <end position="138"/>
    </location>
</feature>
<dbReference type="PROSITE" id="PS50928">
    <property type="entry name" value="ABC_TM1"/>
    <property type="match status" value="1"/>
</dbReference>
<dbReference type="RefSeq" id="WP_108177153.1">
    <property type="nucleotide sequence ID" value="NZ_PZZL01000004.1"/>
</dbReference>
<evidence type="ECO:0000256" key="8">
    <source>
        <dbReference type="ARBA" id="ARBA00023136"/>
    </source>
</evidence>
<gene>
    <name evidence="11" type="ORF">C8P69_104320</name>
</gene>
<dbReference type="InterPro" id="IPR035906">
    <property type="entry name" value="MetI-like_sf"/>
</dbReference>
<dbReference type="NCBIfam" id="TIGR01726">
    <property type="entry name" value="HEQRo_perm_3TM"/>
    <property type="match status" value="1"/>
</dbReference>
<dbReference type="InterPro" id="IPR000515">
    <property type="entry name" value="MetI-like"/>
</dbReference>
<protein>
    <submittedName>
        <fullName evidence="11">Amino acid ABC transporter membrane protein 1 (PAAT family)</fullName>
    </submittedName>
</protein>
<name>A0A2T4Z5W3_9HYPH</name>
<reference evidence="11 12" key="1">
    <citation type="submission" date="2018-04" db="EMBL/GenBank/DDBJ databases">
        <title>Genomic Encyclopedia of Archaeal and Bacterial Type Strains, Phase II (KMG-II): from individual species to whole genera.</title>
        <authorList>
            <person name="Goeker M."/>
        </authorList>
    </citation>
    <scope>NUCLEOTIDE SEQUENCE [LARGE SCALE GENOMIC DNA]</scope>
    <source>
        <strain evidence="11 12">DSM 25521</strain>
    </source>
</reference>
<dbReference type="PANTHER" id="PTHR30614">
    <property type="entry name" value="MEMBRANE COMPONENT OF AMINO ACID ABC TRANSPORTER"/>
    <property type="match status" value="1"/>
</dbReference>
<evidence type="ECO:0000256" key="1">
    <source>
        <dbReference type="ARBA" id="ARBA00004429"/>
    </source>
</evidence>
<dbReference type="Pfam" id="PF00528">
    <property type="entry name" value="BPD_transp_1"/>
    <property type="match status" value="1"/>
</dbReference>
<evidence type="ECO:0000259" key="10">
    <source>
        <dbReference type="PROSITE" id="PS50928"/>
    </source>
</evidence>
<evidence type="ECO:0000313" key="11">
    <source>
        <dbReference type="EMBL" id="PTM57270.1"/>
    </source>
</evidence>
<keyword evidence="12" id="KW-1185">Reference proteome</keyword>